<dbReference type="EMBL" id="BPLR01016663">
    <property type="protein sequence ID" value="GIY85526.1"/>
    <property type="molecule type" value="Genomic_DNA"/>
</dbReference>
<evidence type="ECO:0008006" key="3">
    <source>
        <dbReference type="Google" id="ProtNLM"/>
    </source>
</evidence>
<keyword evidence="2" id="KW-1185">Reference proteome</keyword>
<evidence type="ECO:0000313" key="1">
    <source>
        <dbReference type="EMBL" id="GIY85526.1"/>
    </source>
</evidence>
<organism evidence="1 2">
    <name type="scientific">Caerostris extrusa</name>
    <name type="common">Bark spider</name>
    <name type="synonym">Caerostris bankana</name>
    <dbReference type="NCBI Taxonomy" id="172846"/>
    <lineage>
        <taxon>Eukaryota</taxon>
        <taxon>Metazoa</taxon>
        <taxon>Ecdysozoa</taxon>
        <taxon>Arthropoda</taxon>
        <taxon>Chelicerata</taxon>
        <taxon>Arachnida</taxon>
        <taxon>Araneae</taxon>
        <taxon>Araneomorphae</taxon>
        <taxon>Entelegynae</taxon>
        <taxon>Araneoidea</taxon>
        <taxon>Araneidae</taxon>
        <taxon>Caerostris</taxon>
    </lineage>
</organism>
<gene>
    <name evidence="1" type="ORF">CEXT_283561</name>
</gene>
<reference evidence="1 2" key="1">
    <citation type="submission" date="2021-06" db="EMBL/GenBank/DDBJ databases">
        <title>Caerostris extrusa draft genome.</title>
        <authorList>
            <person name="Kono N."/>
            <person name="Arakawa K."/>
        </authorList>
    </citation>
    <scope>NUCLEOTIDE SEQUENCE [LARGE SCALE GENOMIC DNA]</scope>
</reference>
<protein>
    <recommendedName>
        <fullName evidence="3">Glycosyltransferase</fullName>
    </recommendedName>
</protein>
<dbReference type="Proteomes" id="UP001054945">
    <property type="component" value="Unassembled WGS sequence"/>
</dbReference>
<sequence length="133" mass="15368">MTNGQKGFVCRRLESSPKSPKTNGSMNRIVECRIKERLESMGAEVTIILADDTSNESILFSILCLSFCDGYNIWKVSYQIIIFTAKVIRFRDEVGLFFQDCDDIFRGPSPFNKLRVPWYSLQENPLFQLRNVN</sequence>
<name>A0AAV4WSQ1_CAEEX</name>
<evidence type="ECO:0000313" key="2">
    <source>
        <dbReference type="Proteomes" id="UP001054945"/>
    </source>
</evidence>
<accession>A0AAV4WSQ1</accession>
<proteinExistence type="predicted"/>
<dbReference type="AlphaFoldDB" id="A0AAV4WSQ1"/>
<comment type="caution">
    <text evidence="1">The sequence shown here is derived from an EMBL/GenBank/DDBJ whole genome shotgun (WGS) entry which is preliminary data.</text>
</comment>